<evidence type="ECO:0000313" key="3">
    <source>
        <dbReference type="EMBL" id="KXH31984.1"/>
    </source>
</evidence>
<feature type="compositionally biased region" description="Low complexity" evidence="1">
    <location>
        <begin position="398"/>
        <end position="428"/>
    </location>
</feature>
<keyword evidence="2" id="KW-0732">Signal</keyword>
<proteinExistence type="predicted"/>
<protein>
    <recommendedName>
        <fullName evidence="5">Prp 4 CRoW domain-containing protein</fullName>
    </recommendedName>
</protein>
<feature type="signal peptide" evidence="2">
    <location>
        <begin position="1"/>
        <end position="17"/>
    </location>
</feature>
<dbReference type="AlphaFoldDB" id="A0A135S7S5"/>
<reference evidence="3 4" key="1">
    <citation type="submission" date="2014-02" db="EMBL/GenBank/DDBJ databases">
        <title>The genome sequence of Colletotrichum simmondsii CBS122122.</title>
        <authorList>
            <person name="Baroncelli R."/>
            <person name="Thon M.R."/>
        </authorList>
    </citation>
    <scope>NUCLEOTIDE SEQUENCE [LARGE SCALE GENOMIC DNA]</scope>
    <source>
        <strain evidence="3 4">CBS122122</strain>
    </source>
</reference>
<feature type="chain" id="PRO_5007801938" description="Prp 4 CRoW domain-containing protein" evidence="2">
    <location>
        <begin position="18"/>
        <end position="507"/>
    </location>
</feature>
<dbReference type="EMBL" id="JFBX01000654">
    <property type="protein sequence ID" value="KXH31984.1"/>
    <property type="molecule type" value="Genomic_DNA"/>
</dbReference>
<feature type="region of interest" description="Disordered" evidence="1">
    <location>
        <begin position="447"/>
        <end position="488"/>
    </location>
</feature>
<evidence type="ECO:0000256" key="2">
    <source>
        <dbReference type="SAM" id="SignalP"/>
    </source>
</evidence>
<feature type="compositionally biased region" description="Low complexity" evidence="1">
    <location>
        <begin position="449"/>
        <end position="480"/>
    </location>
</feature>
<evidence type="ECO:0008006" key="5">
    <source>
        <dbReference type="Google" id="ProtNLM"/>
    </source>
</evidence>
<comment type="caution">
    <text evidence="3">The sequence shown here is derived from an EMBL/GenBank/DDBJ whole genome shotgun (WGS) entry which is preliminary data.</text>
</comment>
<keyword evidence="4" id="KW-1185">Reference proteome</keyword>
<accession>A0A135S7S5</accession>
<feature type="compositionally biased region" description="Low complexity" evidence="1">
    <location>
        <begin position="369"/>
        <end position="384"/>
    </location>
</feature>
<evidence type="ECO:0000313" key="4">
    <source>
        <dbReference type="Proteomes" id="UP000070328"/>
    </source>
</evidence>
<dbReference type="Proteomes" id="UP000070328">
    <property type="component" value="Unassembled WGS sequence"/>
</dbReference>
<feature type="region of interest" description="Disordered" evidence="1">
    <location>
        <begin position="367"/>
        <end position="428"/>
    </location>
</feature>
<gene>
    <name evidence="3" type="ORF">CSIM01_02536</name>
</gene>
<evidence type="ECO:0000256" key="1">
    <source>
        <dbReference type="SAM" id="MobiDB-lite"/>
    </source>
</evidence>
<organism evidence="3 4">
    <name type="scientific">Colletotrichum simmondsii</name>
    <dbReference type="NCBI Taxonomy" id="703756"/>
    <lineage>
        <taxon>Eukaryota</taxon>
        <taxon>Fungi</taxon>
        <taxon>Dikarya</taxon>
        <taxon>Ascomycota</taxon>
        <taxon>Pezizomycotina</taxon>
        <taxon>Sordariomycetes</taxon>
        <taxon>Hypocreomycetidae</taxon>
        <taxon>Glomerellales</taxon>
        <taxon>Glomerellaceae</taxon>
        <taxon>Colletotrichum</taxon>
        <taxon>Colletotrichum acutatum species complex</taxon>
    </lineage>
</organism>
<name>A0A135S7S5_9PEZI</name>
<feature type="compositionally biased region" description="Pro residues" evidence="1">
    <location>
        <begin position="385"/>
        <end position="397"/>
    </location>
</feature>
<sequence length="507" mass="52804">MIHWGLLMLASINTPQATVCSPTKRATADHWLLWKASDPNGSALPSKPGSSWLALSAKRLQVVAVQANEIKRRILPNRPGLPRATLRLSPTHPHVLLPPVLRLNSQSLPLFLSTSSPVFSLSLALPLSFSRNALCIVARFLGQAPPAQSLFYTSSSRSHVQSTRLSLALRRYSRCSSSIHSFRVDFALTLNTRPPLSLLSFGTFEKRLQSTDYPIEPISITTEPPGKSAIAMHIRSLASVAFVAFAAQAFAQQQTKVFKRSITAGRDLGLMRRADDGYQPADEVCNKGGNTCAEACGTGYEQCKSTDQAVHCFNPAAGETCCSTTTGNSCLSSFYCTHGSNSDTTCCPNGMNLADCAAKHGVSGLTSDPPIVASTSVPPTTSKTTPPPTTSSTPAPPTTTSSVVVTTSSTPVPSSTLAPSTSAVPSTTEVTTEVSSTFVPSAGTSTAFASSNGTTLATTSTRSSARSTAFPSAATTSASAPDQNAGSSNGPAGMAVLLGAAFVAALL</sequence>
<dbReference type="OrthoDB" id="5409186at2759"/>